<protein>
    <submittedName>
        <fullName evidence="2">Uncharacterized protein</fullName>
    </submittedName>
</protein>
<keyword evidence="3" id="KW-1185">Reference proteome</keyword>
<dbReference type="Proteomes" id="UP001154282">
    <property type="component" value="Unassembled WGS sequence"/>
</dbReference>
<gene>
    <name evidence="2" type="ORF">LITE_LOCUS40118</name>
</gene>
<organism evidence="2 3">
    <name type="scientific">Linum tenue</name>
    <dbReference type="NCBI Taxonomy" id="586396"/>
    <lineage>
        <taxon>Eukaryota</taxon>
        <taxon>Viridiplantae</taxon>
        <taxon>Streptophyta</taxon>
        <taxon>Embryophyta</taxon>
        <taxon>Tracheophyta</taxon>
        <taxon>Spermatophyta</taxon>
        <taxon>Magnoliopsida</taxon>
        <taxon>eudicotyledons</taxon>
        <taxon>Gunneridae</taxon>
        <taxon>Pentapetalae</taxon>
        <taxon>rosids</taxon>
        <taxon>fabids</taxon>
        <taxon>Malpighiales</taxon>
        <taxon>Linaceae</taxon>
        <taxon>Linum</taxon>
    </lineage>
</organism>
<evidence type="ECO:0000313" key="2">
    <source>
        <dbReference type="EMBL" id="CAI0474624.1"/>
    </source>
</evidence>
<evidence type="ECO:0000313" key="3">
    <source>
        <dbReference type="Proteomes" id="UP001154282"/>
    </source>
</evidence>
<accession>A0AAV0PTY0</accession>
<evidence type="ECO:0000256" key="1">
    <source>
        <dbReference type="SAM" id="MobiDB-lite"/>
    </source>
</evidence>
<dbReference type="AlphaFoldDB" id="A0AAV0PTY0"/>
<dbReference type="EMBL" id="CAMGYJ010000009">
    <property type="protein sequence ID" value="CAI0474624.1"/>
    <property type="molecule type" value="Genomic_DNA"/>
</dbReference>
<proteinExistence type="predicted"/>
<comment type="caution">
    <text evidence="2">The sequence shown here is derived from an EMBL/GenBank/DDBJ whole genome shotgun (WGS) entry which is preliminary data.</text>
</comment>
<feature type="region of interest" description="Disordered" evidence="1">
    <location>
        <begin position="74"/>
        <end position="95"/>
    </location>
</feature>
<name>A0AAV0PTY0_9ROSI</name>
<reference evidence="2" key="1">
    <citation type="submission" date="2022-08" db="EMBL/GenBank/DDBJ databases">
        <authorList>
            <person name="Gutierrez-Valencia J."/>
        </authorList>
    </citation>
    <scope>NUCLEOTIDE SEQUENCE</scope>
</reference>
<sequence length="95" mass="10970">MHAECTISNFFLCAPQTWRVSHRWQDQIHGQERNGWLGGNRDRISLLFFLMGSFLGERLLISSLSTATFHFPHHPRRSSSTVDGSCELWGETSEY</sequence>